<evidence type="ECO:0000256" key="5">
    <source>
        <dbReference type="ARBA" id="ARBA00022553"/>
    </source>
</evidence>
<dbReference type="PANTHER" id="PTHR45453:SF2">
    <property type="entry name" value="HISTIDINE KINASE"/>
    <property type="match status" value="1"/>
</dbReference>
<dbReference type="CDD" id="cd00082">
    <property type="entry name" value="HisKA"/>
    <property type="match status" value="1"/>
</dbReference>
<evidence type="ECO:0000256" key="3">
    <source>
        <dbReference type="ARBA" id="ARBA00012438"/>
    </source>
</evidence>
<dbReference type="GO" id="GO:0016036">
    <property type="term" value="P:cellular response to phosphate starvation"/>
    <property type="evidence" value="ECO:0007669"/>
    <property type="project" value="TreeGrafter"/>
</dbReference>
<dbReference type="InterPro" id="IPR003661">
    <property type="entry name" value="HisK_dim/P_dom"/>
</dbReference>
<keyword evidence="9 12" id="KW-1133">Transmembrane helix</keyword>
<organism evidence="14 15">
    <name type="scientific">Lacticaseibacillus manihotivorans DSM 13343 = JCM 12514</name>
    <dbReference type="NCBI Taxonomy" id="1423769"/>
    <lineage>
        <taxon>Bacteria</taxon>
        <taxon>Bacillati</taxon>
        <taxon>Bacillota</taxon>
        <taxon>Bacilli</taxon>
        <taxon>Lactobacillales</taxon>
        <taxon>Lactobacillaceae</taxon>
        <taxon>Lacticaseibacillus</taxon>
    </lineage>
</organism>
<dbReference type="SUPFAM" id="SSF47384">
    <property type="entry name" value="Homodimeric domain of signal transducing histidine kinase"/>
    <property type="match status" value="1"/>
</dbReference>
<dbReference type="InterPro" id="IPR036890">
    <property type="entry name" value="HATPase_C_sf"/>
</dbReference>
<dbReference type="EC" id="2.7.13.3" evidence="3"/>
<evidence type="ECO:0000256" key="1">
    <source>
        <dbReference type="ARBA" id="ARBA00000085"/>
    </source>
</evidence>
<evidence type="ECO:0000259" key="13">
    <source>
        <dbReference type="PROSITE" id="PS50109"/>
    </source>
</evidence>
<dbReference type="InterPro" id="IPR003594">
    <property type="entry name" value="HATPase_dom"/>
</dbReference>
<dbReference type="GO" id="GO:0005886">
    <property type="term" value="C:plasma membrane"/>
    <property type="evidence" value="ECO:0007669"/>
    <property type="project" value="UniProtKB-SubCell"/>
</dbReference>
<dbReference type="SMART" id="SM00388">
    <property type="entry name" value="HisKA"/>
    <property type="match status" value="1"/>
</dbReference>
<dbReference type="PRINTS" id="PR00344">
    <property type="entry name" value="BCTRLSENSOR"/>
</dbReference>
<dbReference type="InterPro" id="IPR050351">
    <property type="entry name" value="BphY/WalK/GraS-like"/>
</dbReference>
<dbReference type="Pfam" id="PF00512">
    <property type="entry name" value="HisKA"/>
    <property type="match status" value="1"/>
</dbReference>
<keyword evidence="5" id="KW-0597">Phosphoprotein</keyword>
<gene>
    <name evidence="14" type="ORF">FD01_GL002716</name>
</gene>
<dbReference type="PROSITE" id="PS50109">
    <property type="entry name" value="HIS_KIN"/>
    <property type="match status" value="1"/>
</dbReference>
<feature type="domain" description="Histidine kinase" evidence="13">
    <location>
        <begin position="127"/>
        <end position="337"/>
    </location>
</feature>
<dbReference type="OrthoDB" id="9780487at2"/>
<dbReference type="RefSeq" id="WP_056962551.1">
    <property type="nucleotide sequence ID" value="NZ_AZEU01000045.1"/>
</dbReference>
<dbReference type="InterPro" id="IPR036097">
    <property type="entry name" value="HisK_dim/P_sf"/>
</dbReference>
<dbReference type="Gene3D" id="3.30.565.10">
    <property type="entry name" value="Histidine kinase-like ATPase, C-terminal domain"/>
    <property type="match status" value="1"/>
</dbReference>
<evidence type="ECO:0000256" key="8">
    <source>
        <dbReference type="ARBA" id="ARBA00022777"/>
    </source>
</evidence>
<evidence type="ECO:0000256" key="7">
    <source>
        <dbReference type="ARBA" id="ARBA00022692"/>
    </source>
</evidence>
<dbReference type="Pfam" id="PF02518">
    <property type="entry name" value="HATPase_c"/>
    <property type="match status" value="1"/>
</dbReference>
<comment type="subcellular location">
    <subcellularLocation>
        <location evidence="2">Cell membrane</location>
        <topology evidence="2">Multi-pass membrane protein</topology>
    </subcellularLocation>
</comment>
<reference evidence="14 15" key="1">
    <citation type="journal article" date="2015" name="Genome Announc.">
        <title>Expanding the biotechnology potential of lactobacilli through comparative genomics of 213 strains and associated genera.</title>
        <authorList>
            <person name="Sun Z."/>
            <person name="Harris H.M."/>
            <person name="McCann A."/>
            <person name="Guo C."/>
            <person name="Argimon S."/>
            <person name="Zhang W."/>
            <person name="Yang X."/>
            <person name="Jeffery I.B."/>
            <person name="Cooney J.C."/>
            <person name="Kagawa T.F."/>
            <person name="Liu W."/>
            <person name="Song Y."/>
            <person name="Salvetti E."/>
            <person name="Wrobel A."/>
            <person name="Rasinkangas P."/>
            <person name="Parkhill J."/>
            <person name="Rea M.C."/>
            <person name="O'Sullivan O."/>
            <person name="Ritari J."/>
            <person name="Douillard F.P."/>
            <person name="Paul Ross R."/>
            <person name="Yang R."/>
            <person name="Briner A.E."/>
            <person name="Felis G.E."/>
            <person name="de Vos W.M."/>
            <person name="Barrangou R."/>
            <person name="Klaenhammer T.R."/>
            <person name="Caufield P.W."/>
            <person name="Cui Y."/>
            <person name="Zhang H."/>
            <person name="O'Toole P.W."/>
        </authorList>
    </citation>
    <scope>NUCLEOTIDE SEQUENCE [LARGE SCALE GENOMIC DNA]</scope>
    <source>
        <strain evidence="14 15">DSM 13343</strain>
    </source>
</reference>
<protein>
    <recommendedName>
        <fullName evidence="3">histidine kinase</fullName>
        <ecNumber evidence="3">2.7.13.3</ecNumber>
    </recommendedName>
</protein>
<evidence type="ECO:0000256" key="10">
    <source>
        <dbReference type="ARBA" id="ARBA00023012"/>
    </source>
</evidence>
<dbReference type="GO" id="GO:0004721">
    <property type="term" value="F:phosphoprotein phosphatase activity"/>
    <property type="evidence" value="ECO:0007669"/>
    <property type="project" value="TreeGrafter"/>
</dbReference>
<evidence type="ECO:0000256" key="4">
    <source>
        <dbReference type="ARBA" id="ARBA00022475"/>
    </source>
</evidence>
<dbReference type="PANTHER" id="PTHR45453">
    <property type="entry name" value="PHOSPHATE REGULON SENSOR PROTEIN PHOR"/>
    <property type="match status" value="1"/>
</dbReference>
<dbReference type="InterPro" id="IPR005467">
    <property type="entry name" value="His_kinase_dom"/>
</dbReference>
<evidence type="ECO:0000313" key="15">
    <source>
        <dbReference type="Proteomes" id="UP000051790"/>
    </source>
</evidence>
<sequence>MRLRDYLHDHRLHLIAYVLGLLLLCGGLWLDPKHLVHLDNLIYIAVLVTLFYAGLMWLDFKKQQRWLQQWQTRLEAGEEALDWPMPETGSRAQTLIAKTLNQMLQTHRHTLSNVINTQRDQQAFIDSWVHEIKVPLAASNLLVDSLEDDAPEDVLSQLSLQLDRMDHYVEQVMYYSRLDSFSKDYLLDDYPLKQVINDVVVDNRNAFIAGHLQFELTGDDQVVTTDAKWLRFILMQLFSNALKYTPAGGKITASIAEAHDEVTLTIADSGIGIAQDELHRVFEKGFTGTNGRNAESKSTGLGLYLADQLSQRLGHHLSITAEPNVGTAVTIHFPHLQYYGQSASNLVEQPLSR</sequence>
<dbReference type="SMART" id="SM00387">
    <property type="entry name" value="HATPase_c"/>
    <property type="match status" value="1"/>
</dbReference>
<keyword evidence="4" id="KW-1003">Cell membrane</keyword>
<evidence type="ECO:0000256" key="11">
    <source>
        <dbReference type="ARBA" id="ARBA00023136"/>
    </source>
</evidence>
<dbReference type="Proteomes" id="UP000051790">
    <property type="component" value="Unassembled WGS sequence"/>
</dbReference>
<accession>A0A0R1R5T5</accession>
<proteinExistence type="predicted"/>
<dbReference type="Gene3D" id="1.10.287.130">
    <property type="match status" value="1"/>
</dbReference>
<name>A0A0R1R5T5_9LACO</name>
<evidence type="ECO:0000313" key="14">
    <source>
        <dbReference type="EMBL" id="KRL52129.1"/>
    </source>
</evidence>
<keyword evidence="6" id="KW-0808">Transferase</keyword>
<keyword evidence="15" id="KW-1185">Reference proteome</keyword>
<evidence type="ECO:0000256" key="2">
    <source>
        <dbReference type="ARBA" id="ARBA00004651"/>
    </source>
</evidence>
<evidence type="ECO:0000256" key="9">
    <source>
        <dbReference type="ARBA" id="ARBA00022989"/>
    </source>
</evidence>
<comment type="caution">
    <text evidence="14">The sequence shown here is derived from an EMBL/GenBank/DDBJ whole genome shotgun (WGS) entry which is preliminary data.</text>
</comment>
<dbReference type="GO" id="GO:0000155">
    <property type="term" value="F:phosphorelay sensor kinase activity"/>
    <property type="evidence" value="ECO:0007669"/>
    <property type="project" value="InterPro"/>
</dbReference>
<evidence type="ECO:0000256" key="12">
    <source>
        <dbReference type="SAM" id="Phobius"/>
    </source>
</evidence>
<keyword evidence="10" id="KW-0902">Two-component regulatory system</keyword>
<dbReference type="PATRIC" id="fig|1423769.4.peg.2926"/>
<dbReference type="InterPro" id="IPR004358">
    <property type="entry name" value="Sig_transdc_His_kin-like_C"/>
</dbReference>
<feature type="transmembrane region" description="Helical" evidence="12">
    <location>
        <begin position="12"/>
        <end position="30"/>
    </location>
</feature>
<dbReference type="AlphaFoldDB" id="A0A0R1R5T5"/>
<keyword evidence="8 14" id="KW-0418">Kinase</keyword>
<keyword evidence="7 12" id="KW-0812">Transmembrane</keyword>
<dbReference type="EMBL" id="AZEU01000045">
    <property type="protein sequence ID" value="KRL52129.1"/>
    <property type="molecule type" value="Genomic_DNA"/>
</dbReference>
<comment type="catalytic activity">
    <reaction evidence="1">
        <text>ATP + protein L-histidine = ADP + protein N-phospho-L-histidine.</text>
        <dbReference type="EC" id="2.7.13.3"/>
    </reaction>
</comment>
<evidence type="ECO:0000256" key="6">
    <source>
        <dbReference type="ARBA" id="ARBA00022679"/>
    </source>
</evidence>
<keyword evidence="11 12" id="KW-0472">Membrane</keyword>
<feature type="transmembrane region" description="Helical" evidence="12">
    <location>
        <begin position="42"/>
        <end position="60"/>
    </location>
</feature>
<dbReference type="SUPFAM" id="SSF55874">
    <property type="entry name" value="ATPase domain of HSP90 chaperone/DNA topoisomerase II/histidine kinase"/>
    <property type="match status" value="1"/>
</dbReference>